<keyword evidence="4" id="KW-1185">Reference proteome</keyword>
<proteinExistence type="predicted"/>
<reference evidence="3" key="1">
    <citation type="submission" date="2019-08" db="EMBL/GenBank/DDBJ databases">
        <title>The genome of the North American firefly Photinus pyralis.</title>
        <authorList>
            <consortium name="Photinus pyralis genome working group"/>
            <person name="Fallon T.R."/>
            <person name="Sander Lower S.E."/>
            <person name="Weng J.-K."/>
        </authorList>
    </citation>
    <scope>NUCLEOTIDE SEQUENCE</scope>
    <source>
        <strain evidence="3">TRF0915ILg1</strain>
        <tissue evidence="3">Whole body</tissue>
    </source>
</reference>
<evidence type="ECO:0000313" key="3">
    <source>
        <dbReference type="EMBL" id="KAF2902217.1"/>
    </source>
</evidence>
<evidence type="ECO:0000256" key="1">
    <source>
        <dbReference type="SAM" id="MobiDB-lite"/>
    </source>
</evidence>
<dbReference type="OrthoDB" id="6782332at2759"/>
<protein>
    <recommendedName>
        <fullName evidence="2">PiggyBac transposable element-derived protein domain-containing protein</fullName>
    </recommendedName>
</protein>
<feature type="compositionally biased region" description="Basic and acidic residues" evidence="1">
    <location>
        <begin position="15"/>
        <end position="30"/>
    </location>
</feature>
<accession>A0A8K0GHT3</accession>
<dbReference type="Pfam" id="PF13843">
    <property type="entry name" value="DDE_Tnp_1_7"/>
    <property type="match status" value="1"/>
</dbReference>
<dbReference type="Proteomes" id="UP000801492">
    <property type="component" value="Unassembled WGS sequence"/>
</dbReference>
<dbReference type="EMBL" id="VTPC01001366">
    <property type="protein sequence ID" value="KAF2902217.1"/>
    <property type="molecule type" value="Genomic_DNA"/>
</dbReference>
<dbReference type="AlphaFoldDB" id="A0A8K0GHT3"/>
<feature type="domain" description="PiggyBac transposable element-derived protein" evidence="2">
    <location>
        <begin position="66"/>
        <end position="110"/>
    </location>
</feature>
<feature type="compositionally biased region" description="Acidic residues" evidence="1">
    <location>
        <begin position="31"/>
        <end position="56"/>
    </location>
</feature>
<evidence type="ECO:0000259" key="2">
    <source>
        <dbReference type="Pfam" id="PF13843"/>
    </source>
</evidence>
<gene>
    <name evidence="3" type="ORF">ILUMI_03969</name>
</gene>
<sequence>MARRNFDLNSPKDVDEIRDLLMNDESKDPAENEDLGEESDIDEMDEVEQNEGDLSTEQESGVYKSNCQRLKEFWEQNGDGIKTFALVMSTKRLKILIRCLRFDDRTTRSKRKG</sequence>
<comment type="caution">
    <text evidence="3">The sequence shown here is derived from an EMBL/GenBank/DDBJ whole genome shotgun (WGS) entry which is preliminary data.</text>
</comment>
<dbReference type="InterPro" id="IPR029526">
    <property type="entry name" value="PGBD"/>
</dbReference>
<name>A0A8K0GHT3_IGNLU</name>
<evidence type="ECO:0000313" key="4">
    <source>
        <dbReference type="Proteomes" id="UP000801492"/>
    </source>
</evidence>
<organism evidence="3 4">
    <name type="scientific">Ignelater luminosus</name>
    <name type="common">Cucubano</name>
    <name type="synonym">Pyrophorus luminosus</name>
    <dbReference type="NCBI Taxonomy" id="2038154"/>
    <lineage>
        <taxon>Eukaryota</taxon>
        <taxon>Metazoa</taxon>
        <taxon>Ecdysozoa</taxon>
        <taxon>Arthropoda</taxon>
        <taxon>Hexapoda</taxon>
        <taxon>Insecta</taxon>
        <taxon>Pterygota</taxon>
        <taxon>Neoptera</taxon>
        <taxon>Endopterygota</taxon>
        <taxon>Coleoptera</taxon>
        <taxon>Polyphaga</taxon>
        <taxon>Elateriformia</taxon>
        <taxon>Elateroidea</taxon>
        <taxon>Elateridae</taxon>
        <taxon>Agrypninae</taxon>
        <taxon>Pyrophorini</taxon>
        <taxon>Ignelater</taxon>
    </lineage>
</organism>
<feature type="region of interest" description="Disordered" evidence="1">
    <location>
        <begin position="15"/>
        <end position="61"/>
    </location>
</feature>